<dbReference type="RefSeq" id="WP_009836466.1">
    <property type="nucleotide sequence ID" value="NZ_AAOH01000001.1"/>
</dbReference>
<comment type="caution">
    <text evidence="1">The sequence shown here is derived from an EMBL/GenBank/DDBJ whole genome shotgun (WGS) entry which is preliminary data.</text>
</comment>
<organism evidence="1 2">
    <name type="scientific">Pseudoalteromonas tunicata D2</name>
    <dbReference type="NCBI Taxonomy" id="87626"/>
    <lineage>
        <taxon>Bacteria</taxon>
        <taxon>Pseudomonadati</taxon>
        <taxon>Pseudomonadota</taxon>
        <taxon>Gammaproteobacteria</taxon>
        <taxon>Alteromonadales</taxon>
        <taxon>Pseudoalteromonadaceae</taxon>
        <taxon>Pseudoalteromonas</taxon>
    </lineage>
</organism>
<gene>
    <name evidence="1" type="ORF">PTD2_01311</name>
</gene>
<dbReference type="OrthoDB" id="9797519at2"/>
<dbReference type="AlphaFoldDB" id="A4C3N3"/>
<accession>A4C3N3</accession>
<sequence length="153" mass="18202">MDKCLKQFLDVWQPYQKELFSYVDCDLDKFLEHHCTFAGRNELVEAKMRKELILELCKQVQCKLLDIGEKNLIIAPMYHWNELLVRYPKIAQIGFLTPFSFLSHWLSLHHLTQLVKEDGFREALLLVDRYIALLEYKFEQNAETSGKYPQLSF</sequence>
<reference evidence="1 2" key="1">
    <citation type="submission" date="2006-02" db="EMBL/GenBank/DDBJ databases">
        <authorList>
            <person name="Moran M.A."/>
            <person name="Kjelleberg S."/>
            <person name="Egan S."/>
            <person name="Saunders N."/>
            <person name="Thomas T."/>
            <person name="Ferriera S."/>
            <person name="Johnson J."/>
            <person name="Kravitz S."/>
            <person name="Halpern A."/>
            <person name="Remington K."/>
            <person name="Beeson K."/>
            <person name="Tran B."/>
            <person name="Rogers Y.-H."/>
            <person name="Friedman R."/>
            <person name="Venter J.C."/>
        </authorList>
    </citation>
    <scope>NUCLEOTIDE SEQUENCE [LARGE SCALE GENOMIC DNA]</scope>
    <source>
        <strain evidence="1 2">D2</strain>
    </source>
</reference>
<dbReference type="Proteomes" id="UP000006201">
    <property type="component" value="Unassembled WGS sequence"/>
</dbReference>
<proteinExistence type="predicted"/>
<keyword evidence="2" id="KW-1185">Reference proteome</keyword>
<evidence type="ECO:0000313" key="1">
    <source>
        <dbReference type="EMBL" id="EAR30165.1"/>
    </source>
</evidence>
<protein>
    <submittedName>
        <fullName evidence="1">Uncharacterized protein</fullName>
    </submittedName>
</protein>
<dbReference type="EMBL" id="AAOH01000001">
    <property type="protein sequence ID" value="EAR30165.1"/>
    <property type="molecule type" value="Genomic_DNA"/>
</dbReference>
<dbReference type="HOGENOM" id="CLU_1711710_0_0_6"/>
<evidence type="ECO:0000313" key="2">
    <source>
        <dbReference type="Proteomes" id="UP000006201"/>
    </source>
</evidence>
<name>A4C3N3_9GAMM</name>